<gene>
    <name evidence="3" type="ORF">g.27139</name>
</gene>
<evidence type="ECO:0000256" key="1">
    <source>
        <dbReference type="SAM" id="MobiDB-lite"/>
    </source>
</evidence>
<evidence type="ECO:0000256" key="2">
    <source>
        <dbReference type="SAM" id="Phobius"/>
    </source>
</evidence>
<reference evidence="3" key="1">
    <citation type="journal article" date="2016" name="Gigascience">
        <title>De novo construction of an expanded transcriptome assembly for the western tarnished plant bug, Lygus hesperus.</title>
        <authorList>
            <person name="Tassone E.E."/>
            <person name="Geib S.M."/>
            <person name="Hall B."/>
            <person name="Fabrick J.A."/>
            <person name="Brent C.S."/>
            <person name="Hull J.J."/>
        </authorList>
    </citation>
    <scope>NUCLEOTIDE SEQUENCE</scope>
</reference>
<keyword evidence="2" id="KW-0812">Transmembrane</keyword>
<feature type="transmembrane region" description="Helical" evidence="2">
    <location>
        <begin position="79"/>
        <end position="99"/>
    </location>
</feature>
<name>A0A146LXE3_LYGHE</name>
<sequence length="104" mass="11768">MHTMSMLRQAMTDDLYLMLKAIATRVVKVKVHGQYYCLTCIRKDSNDDDLADHQSIRSSNRSSSSSDSRSSNMQPCHQAHYLTLWITPTVAVTALTMVWSTGTR</sequence>
<keyword evidence="2" id="KW-0472">Membrane</keyword>
<evidence type="ECO:0000313" key="3">
    <source>
        <dbReference type="EMBL" id="JAQ12318.1"/>
    </source>
</evidence>
<feature type="compositionally biased region" description="Low complexity" evidence="1">
    <location>
        <begin position="56"/>
        <end position="71"/>
    </location>
</feature>
<feature type="region of interest" description="Disordered" evidence="1">
    <location>
        <begin position="45"/>
        <end position="74"/>
    </location>
</feature>
<keyword evidence="2" id="KW-1133">Transmembrane helix</keyword>
<proteinExistence type="predicted"/>
<dbReference type="AlphaFoldDB" id="A0A146LXE3"/>
<protein>
    <submittedName>
        <fullName evidence="3">Uncharacterized protein</fullName>
    </submittedName>
</protein>
<dbReference type="EMBL" id="GDHC01006311">
    <property type="protein sequence ID" value="JAQ12318.1"/>
    <property type="molecule type" value="Transcribed_RNA"/>
</dbReference>
<feature type="compositionally biased region" description="Basic and acidic residues" evidence="1">
    <location>
        <begin position="45"/>
        <end position="55"/>
    </location>
</feature>
<accession>A0A146LXE3</accession>
<organism evidence="3">
    <name type="scientific">Lygus hesperus</name>
    <name type="common">Western plant bug</name>
    <dbReference type="NCBI Taxonomy" id="30085"/>
    <lineage>
        <taxon>Eukaryota</taxon>
        <taxon>Metazoa</taxon>
        <taxon>Ecdysozoa</taxon>
        <taxon>Arthropoda</taxon>
        <taxon>Hexapoda</taxon>
        <taxon>Insecta</taxon>
        <taxon>Pterygota</taxon>
        <taxon>Neoptera</taxon>
        <taxon>Paraneoptera</taxon>
        <taxon>Hemiptera</taxon>
        <taxon>Heteroptera</taxon>
        <taxon>Panheteroptera</taxon>
        <taxon>Cimicomorpha</taxon>
        <taxon>Miridae</taxon>
        <taxon>Mirini</taxon>
        <taxon>Lygus</taxon>
    </lineage>
</organism>